<dbReference type="EMBL" id="PDOD01000001">
    <property type="protein sequence ID" value="PYZ94408.1"/>
    <property type="molecule type" value="Genomic_DNA"/>
</dbReference>
<evidence type="ECO:0000256" key="7">
    <source>
        <dbReference type="ARBA" id="ARBA00022962"/>
    </source>
</evidence>
<dbReference type="Proteomes" id="UP000248214">
    <property type="component" value="Unassembled WGS sequence"/>
</dbReference>
<dbReference type="SUPFAM" id="SSF52402">
    <property type="entry name" value="Adenine nucleotide alpha hydrolases-like"/>
    <property type="match status" value="1"/>
</dbReference>
<feature type="active site" description="For GATase activity" evidence="9">
    <location>
        <position position="2"/>
    </location>
</feature>
<keyword evidence="5 10" id="KW-0067">ATP-binding</keyword>
<sequence>MCGITGWVDFDHPINEHHLAVVNNMANTLTHRGPDRTTTWTSDHVVFGHTRLIVVDPSGGSQPMTRSINDKSFTICYNGELYNTEDLRKELLQFGYTFRSHSDTEVLLTAYIHWQDKCLDKLNGIFSFAIWDEGRKQLFLARDRLGVKPLFIYPLRNGWLFGSELKAILAHPEVRAEVKEQGLQELLGLSPSRTPGHGVFNGMEELKPGHWMKASSKKAEIQRYWQVKSLAHRESVEETAQHVRDLLKDAVQRQLVADVPVCTFLSGGLDSSAITAFASDYFKEHGKPPLKTFSVDYEENDQYFKANDFQPNSDAPWVNKVSQTFKTNHHRSVISQKELYRSLKEAMRARDLPGMADIDSSLLWFCGTVRNQVTVGLSGECADEIFGGYPWFHNEEKLNGDTFPWMNSVSEREKLLQPKWRKKLELVDYVRHRYEDTLREVPLLQGETGIEAKRRKMFYVNMIWFMTTLLERKDRMSMGKSLEVRVPFADHRLVEYVWNIPWEMKMLDGREKGILRKALEGVLPSEVLYRKKSPYPKTHHPTYKNLVTSALKQLVDIKDSPLFDIFEYNQIQQLAASGGDSFQTPYFGQLMSGPQLIAHLLQMDMWLKDYNVKIIT</sequence>
<evidence type="ECO:0000313" key="13">
    <source>
        <dbReference type="EMBL" id="PYZ94408.1"/>
    </source>
</evidence>
<feature type="domain" description="Glutamine amidotransferase type-2" evidence="12">
    <location>
        <begin position="2"/>
        <end position="217"/>
    </location>
</feature>
<evidence type="ECO:0000256" key="9">
    <source>
        <dbReference type="PIRSR" id="PIRSR001589-1"/>
    </source>
</evidence>
<feature type="binding site" evidence="10">
    <location>
        <position position="103"/>
    </location>
    <ligand>
        <name>L-glutamine</name>
        <dbReference type="ChEBI" id="CHEBI:58359"/>
    </ligand>
</feature>
<evidence type="ECO:0000256" key="5">
    <source>
        <dbReference type="ARBA" id="ARBA00022840"/>
    </source>
</evidence>
<dbReference type="PANTHER" id="PTHR43284">
    <property type="entry name" value="ASPARAGINE SYNTHETASE (GLUTAMINE-HYDROLYZING)"/>
    <property type="match status" value="1"/>
</dbReference>
<comment type="pathway">
    <text evidence="1">Amino-acid biosynthesis; L-asparagine biosynthesis; L-asparagine from L-aspartate (L-Gln route): step 1/1.</text>
</comment>
<dbReference type="RefSeq" id="WP_110608041.1">
    <property type="nucleotide sequence ID" value="NZ_PDOD01000001.1"/>
</dbReference>
<reference evidence="13 14" key="1">
    <citation type="submission" date="2017-10" db="EMBL/GenBank/DDBJ databases">
        <title>Bacillus sp. nov., a halophilic bacterium isolated from a Keqin Lake.</title>
        <authorList>
            <person name="Wang H."/>
        </authorList>
    </citation>
    <scope>NUCLEOTIDE SEQUENCE [LARGE SCALE GENOMIC DNA]</scope>
    <source>
        <strain evidence="13 14">KQ-12</strain>
    </source>
</reference>
<dbReference type="InterPro" id="IPR033738">
    <property type="entry name" value="AsnB_N"/>
</dbReference>
<organism evidence="13 14">
    <name type="scientific">Salipaludibacillus keqinensis</name>
    <dbReference type="NCBI Taxonomy" id="2045207"/>
    <lineage>
        <taxon>Bacteria</taxon>
        <taxon>Bacillati</taxon>
        <taxon>Bacillota</taxon>
        <taxon>Bacilli</taxon>
        <taxon>Bacillales</taxon>
        <taxon>Bacillaceae</taxon>
    </lineage>
</organism>
<dbReference type="AlphaFoldDB" id="A0A323THU2"/>
<evidence type="ECO:0000256" key="1">
    <source>
        <dbReference type="ARBA" id="ARBA00005187"/>
    </source>
</evidence>
<evidence type="ECO:0000256" key="10">
    <source>
        <dbReference type="PIRSR" id="PIRSR001589-2"/>
    </source>
</evidence>
<dbReference type="CDD" id="cd00712">
    <property type="entry name" value="AsnB"/>
    <property type="match status" value="1"/>
</dbReference>
<dbReference type="EC" id="6.3.5.4" evidence="3"/>
<dbReference type="Gene3D" id="3.40.50.620">
    <property type="entry name" value="HUPs"/>
    <property type="match status" value="1"/>
</dbReference>
<evidence type="ECO:0000256" key="4">
    <source>
        <dbReference type="ARBA" id="ARBA00022741"/>
    </source>
</evidence>
<name>A0A323THU2_9BACI</name>
<dbReference type="GO" id="GO:0004066">
    <property type="term" value="F:asparagine synthase (glutamine-hydrolyzing) activity"/>
    <property type="evidence" value="ECO:0007669"/>
    <property type="project" value="UniProtKB-EC"/>
</dbReference>
<gene>
    <name evidence="13" type="primary">asnB</name>
    <name evidence="13" type="ORF">CR194_02425</name>
</gene>
<accession>A0A323THU2</accession>
<dbReference type="PIRSF" id="PIRSF001589">
    <property type="entry name" value="Asn_synthetase_glu-h"/>
    <property type="match status" value="1"/>
</dbReference>
<evidence type="ECO:0000256" key="6">
    <source>
        <dbReference type="ARBA" id="ARBA00022888"/>
    </source>
</evidence>
<evidence type="ECO:0000256" key="11">
    <source>
        <dbReference type="PIRSR" id="PIRSR001589-3"/>
    </source>
</evidence>
<comment type="catalytic activity">
    <reaction evidence="8">
        <text>L-aspartate + L-glutamine + ATP + H2O = L-asparagine + L-glutamate + AMP + diphosphate + H(+)</text>
        <dbReference type="Rhea" id="RHEA:12228"/>
        <dbReference type="ChEBI" id="CHEBI:15377"/>
        <dbReference type="ChEBI" id="CHEBI:15378"/>
        <dbReference type="ChEBI" id="CHEBI:29985"/>
        <dbReference type="ChEBI" id="CHEBI:29991"/>
        <dbReference type="ChEBI" id="CHEBI:30616"/>
        <dbReference type="ChEBI" id="CHEBI:33019"/>
        <dbReference type="ChEBI" id="CHEBI:58048"/>
        <dbReference type="ChEBI" id="CHEBI:58359"/>
        <dbReference type="ChEBI" id="CHEBI:456215"/>
        <dbReference type="EC" id="6.3.5.4"/>
    </reaction>
</comment>
<dbReference type="PROSITE" id="PS51278">
    <property type="entry name" value="GATASE_TYPE_2"/>
    <property type="match status" value="1"/>
</dbReference>
<dbReference type="NCBIfam" id="TIGR01536">
    <property type="entry name" value="asn_synth_AEB"/>
    <property type="match status" value="1"/>
</dbReference>
<dbReference type="GO" id="GO:0006529">
    <property type="term" value="P:asparagine biosynthetic process"/>
    <property type="evidence" value="ECO:0007669"/>
    <property type="project" value="UniProtKB-KW"/>
</dbReference>
<dbReference type="Pfam" id="PF13537">
    <property type="entry name" value="GATase_7"/>
    <property type="match status" value="1"/>
</dbReference>
<keyword evidence="7 9" id="KW-0315">Glutamine amidotransferase</keyword>
<dbReference type="GO" id="GO:0005829">
    <property type="term" value="C:cytosol"/>
    <property type="evidence" value="ECO:0007669"/>
    <property type="project" value="TreeGrafter"/>
</dbReference>
<dbReference type="InterPro" id="IPR001962">
    <property type="entry name" value="Asn_synthase"/>
</dbReference>
<evidence type="ECO:0000256" key="3">
    <source>
        <dbReference type="ARBA" id="ARBA00012737"/>
    </source>
</evidence>
<proteinExistence type="inferred from homology"/>
<feature type="binding site" evidence="10">
    <location>
        <begin position="378"/>
        <end position="379"/>
    </location>
    <ligand>
        <name>ATP</name>
        <dbReference type="ChEBI" id="CHEBI:30616"/>
    </ligand>
</feature>
<evidence type="ECO:0000256" key="8">
    <source>
        <dbReference type="ARBA" id="ARBA00048741"/>
    </source>
</evidence>
<dbReference type="InterPro" id="IPR029055">
    <property type="entry name" value="Ntn_hydrolases_N"/>
</dbReference>
<keyword evidence="9" id="KW-0028">Amino-acid biosynthesis</keyword>
<keyword evidence="14" id="KW-1185">Reference proteome</keyword>
<dbReference type="InterPro" id="IPR051786">
    <property type="entry name" value="ASN_synthetase/amidase"/>
</dbReference>
<dbReference type="CDD" id="cd01991">
    <property type="entry name" value="Asn_synthase_B_C"/>
    <property type="match status" value="1"/>
</dbReference>
<feature type="binding site" evidence="10">
    <location>
        <position position="295"/>
    </location>
    <ligand>
        <name>ATP</name>
        <dbReference type="ChEBI" id="CHEBI:30616"/>
    </ligand>
</feature>
<dbReference type="InterPro" id="IPR014729">
    <property type="entry name" value="Rossmann-like_a/b/a_fold"/>
</dbReference>
<dbReference type="GO" id="GO:0005524">
    <property type="term" value="F:ATP binding"/>
    <property type="evidence" value="ECO:0007669"/>
    <property type="project" value="UniProtKB-KW"/>
</dbReference>
<evidence type="ECO:0000313" key="14">
    <source>
        <dbReference type="Proteomes" id="UP000248214"/>
    </source>
</evidence>
<dbReference type="InterPro" id="IPR006426">
    <property type="entry name" value="Asn_synth_AEB"/>
</dbReference>
<comment type="similarity">
    <text evidence="2">Belongs to the asparagine synthetase family.</text>
</comment>
<keyword evidence="6 9" id="KW-0061">Asparagine biosynthesis</keyword>
<evidence type="ECO:0000259" key="12">
    <source>
        <dbReference type="PROSITE" id="PS51278"/>
    </source>
</evidence>
<dbReference type="Pfam" id="PF00733">
    <property type="entry name" value="Asn_synthase"/>
    <property type="match status" value="1"/>
</dbReference>
<dbReference type="SUPFAM" id="SSF56235">
    <property type="entry name" value="N-terminal nucleophile aminohydrolases (Ntn hydrolases)"/>
    <property type="match status" value="1"/>
</dbReference>
<dbReference type="InterPro" id="IPR017932">
    <property type="entry name" value="GATase_2_dom"/>
</dbReference>
<dbReference type="Gene3D" id="3.60.20.10">
    <property type="entry name" value="Glutamine Phosphoribosylpyrophosphate, subunit 1, domain 1"/>
    <property type="match status" value="1"/>
</dbReference>
<dbReference type="PANTHER" id="PTHR43284:SF1">
    <property type="entry name" value="ASPARAGINE SYNTHETASE"/>
    <property type="match status" value="1"/>
</dbReference>
<comment type="caution">
    <text evidence="13">The sequence shown here is derived from an EMBL/GenBank/DDBJ whole genome shotgun (WGS) entry which is preliminary data.</text>
</comment>
<dbReference type="OrthoDB" id="9763290at2"/>
<feature type="site" description="Important for beta-aspartyl-AMP intermediate formation" evidence="11">
    <location>
        <position position="380"/>
    </location>
</feature>
<evidence type="ECO:0000256" key="2">
    <source>
        <dbReference type="ARBA" id="ARBA00005752"/>
    </source>
</evidence>
<keyword evidence="4 10" id="KW-0547">Nucleotide-binding</keyword>
<protein>
    <recommendedName>
        <fullName evidence="3">asparagine synthase (glutamine-hydrolyzing)</fullName>
        <ecNumber evidence="3">6.3.5.4</ecNumber>
    </recommendedName>
</protein>